<dbReference type="OrthoDB" id="5430005at2759"/>
<accession>A0A6A6UE65</accession>
<evidence type="ECO:0000313" key="2">
    <source>
        <dbReference type="EMBL" id="KAF2669841.1"/>
    </source>
</evidence>
<reference evidence="2" key="1">
    <citation type="journal article" date="2020" name="Stud. Mycol.">
        <title>101 Dothideomycetes genomes: a test case for predicting lifestyles and emergence of pathogens.</title>
        <authorList>
            <person name="Haridas S."/>
            <person name="Albert R."/>
            <person name="Binder M."/>
            <person name="Bloem J."/>
            <person name="Labutti K."/>
            <person name="Salamov A."/>
            <person name="Andreopoulos B."/>
            <person name="Baker S."/>
            <person name="Barry K."/>
            <person name="Bills G."/>
            <person name="Bluhm B."/>
            <person name="Cannon C."/>
            <person name="Castanera R."/>
            <person name="Culley D."/>
            <person name="Daum C."/>
            <person name="Ezra D."/>
            <person name="Gonzalez J."/>
            <person name="Henrissat B."/>
            <person name="Kuo A."/>
            <person name="Liang C."/>
            <person name="Lipzen A."/>
            <person name="Lutzoni F."/>
            <person name="Magnuson J."/>
            <person name="Mondo S."/>
            <person name="Nolan M."/>
            <person name="Ohm R."/>
            <person name="Pangilinan J."/>
            <person name="Park H.-J."/>
            <person name="Ramirez L."/>
            <person name="Alfaro M."/>
            <person name="Sun H."/>
            <person name="Tritt A."/>
            <person name="Yoshinaga Y."/>
            <person name="Zwiers L.-H."/>
            <person name="Turgeon B."/>
            <person name="Goodwin S."/>
            <person name="Spatafora J."/>
            <person name="Crous P."/>
            <person name="Grigoriev I."/>
        </authorList>
    </citation>
    <scope>NUCLEOTIDE SEQUENCE</scope>
    <source>
        <strain evidence="2">CBS 115976</strain>
    </source>
</reference>
<evidence type="ECO:0000313" key="3">
    <source>
        <dbReference type="Proteomes" id="UP000799302"/>
    </source>
</evidence>
<organism evidence="2 3">
    <name type="scientific">Microthyrium microscopicum</name>
    <dbReference type="NCBI Taxonomy" id="703497"/>
    <lineage>
        <taxon>Eukaryota</taxon>
        <taxon>Fungi</taxon>
        <taxon>Dikarya</taxon>
        <taxon>Ascomycota</taxon>
        <taxon>Pezizomycotina</taxon>
        <taxon>Dothideomycetes</taxon>
        <taxon>Dothideomycetes incertae sedis</taxon>
        <taxon>Microthyriales</taxon>
        <taxon>Microthyriaceae</taxon>
        <taxon>Microthyrium</taxon>
    </lineage>
</organism>
<dbReference type="EMBL" id="MU004234">
    <property type="protein sequence ID" value="KAF2669841.1"/>
    <property type="molecule type" value="Genomic_DNA"/>
</dbReference>
<name>A0A6A6UE65_9PEZI</name>
<dbReference type="Proteomes" id="UP000799302">
    <property type="component" value="Unassembled WGS sequence"/>
</dbReference>
<evidence type="ECO:0000256" key="1">
    <source>
        <dbReference type="SAM" id="MobiDB-lite"/>
    </source>
</evidence>
<sequence>MPSQAIGKHTHPSVKHLRKQPLTGTDPQTGGGTFVQDKVSQFYQTEKDIVRQSYENEECFAWPETLIERICLPSGREDAELVLILHCQTGDAQGTTHQPSPFWDETSFTIKALNNKKGLHPDFFFGYDWHWRGERSCIGRGKCHATSWPGALKDLNDGFSCYLLNVLPAPFVLIGGTCPRESLRITMKPFHGIRLLSLSVPFCPSTGLELDFDLLFNGENLKHVILYSPHPSASYFEHPTAFQANALRLDAACNFILWLLAKSYNPFSFQQRESVTPFSTRSAAPITQMRLYCAREKAQKGTSQKLLEYDPDFLAWAKKYLETWYRSKEYQDLQMCAYKMLVRPQDGARVPFPFMQLPEELQLMVLSHADLLCDSRISTDGCIEGGLDDGVCRVHCAGSNRVKSHDNRTFCFCEKFSILYSSSCTCSPLGNSSLFLVNKASRAQALEVFYTRNRFQMEGFPVELLEKCERLKRMDKNRLHMIRDLRIYLDDPFEEMDNPDRPLVEALFKIAQIIQNTATLTSYGSSL</sequence>
<protein>
    <submittedName>
        <fullName evidence="2">Uncharacterized protein</fullName>
    </submittedName>
</protein>
<gene>
    <name evidence="2" type="ORF">BT63DRAFT_454022</name>
</gene>
<feature type="compositionally biased region" description="Basic residues" evidence="1">
    <location>
        <begin position="8"/>
        <end position="19"/>
    </location>
</feature>
<feature type="region of interest" description="Disordered" evidence="1">
    <location>
        <begin position="1"/>
        <end position="34"/>
    </location>
</feature>
<keyword evidence="3" id="KW-1185">Reference proteome</keyword>
<proteinExistence type="predicted"/>
<dbReference type="AlphaFoldDB" id="A0A6A6UE65"/>